<reference evidence="2" key="1">
    <citation type="submission" date="2018-04" db="EMBL/GenBank/DDBJ databases">
        <title>Whole genome sequencing of Hypsizygus marmoreus.</title>
        <authorList>
            <person name="Choi I.-G."/>
            <person name="Min B."/>
            <person name="Kim J.-G."/>
            <person name="Kim S."/>
            <person name="Oh Y.-L."/>
            <person name="Kong W.-S."/>
            <person name="Park H."/>
            <person name="Jeong J."/>
            <person name="Song E.-S."/>
        </authorList>
    </citation>
    <scope>NUCLEOTIDE SEQUENCE [LARGE SCALE GENOMIC DNA]</scope>
    <source>
        <strain evidence="2">51987-8</strain>
    </source>
</reference>
<feature type="compositionally biased region" description="Low complexity" evidence="1">
    <location>
        <begin position="137"/>
        <end position="150"/>
    </location>
</feature>
<dbReference type="EMBL" id="LUEZ02000012">
    <property type="protein sequence ID" value="RDB28111.1"/>
    <property type="molecule type" value="Genomic_DNA"/>
</dbReference>
<organism evidence="2 3">
    <name type="scientific">Hypsizygus marmoreus</name>
    <name type="common">White beech mushroom</name>
    <name type="synonym">Agaricus marmoreus</name>
    <dbReference type="NCBI Taxonomy" id="39966"/>
    <lineage>
        <taxon>Eukaryota</taxon>
        <taxon>Fungi</taxon>
        <taxon>Dikarya</taxon>
        <taxon>Basidiomycota</taxon>
        <taxon>Agaricomycotina</taxon>
        <taxon>Agaricomycetes</taxon>
        <taxon>Agaricomycetidae</taxon>
        <taxon>Agaricales</taxon>
        <taxon>Tricholomatineae</taxon>
        <taxon>Lyophyllaceae</taxon>
        <taxon>Hypsizygus</taxon>
    </lineage>
</organism>
<evidence type="ECO:0000313" key="2">
    <source>
        <dbReference type="EMBL" id="RDB28111.1"/>
    </source>
</evidence>
<protein>
    <submittedName>
        <fullName evidence="2">Uncharacterized protein</fullName>
    </submittedName>
</protein>
<feature type="region of interest" description="Disordered" evidence="1">
    <location>
        <begin position="137"/>
        <end position="158"/>
    </location>
</feature>
<evidence type="ECO:0000256" key="1">
    <source>
        <dbReference type="SAM" id="MobiDB-lite"/>
    </source>
</evidence>
<dbReference type="AlphaFoldDB" id="A0A369K0G8"/>
<comment type="caution">
    <text evidence="2">The sequence shown here is derived from an EMBL/GenBank/DDBJ whole genome shotgun (WGS) entry which is preliminary data.</text>
</comment>
<proteinExistence type="predicted"/>
<evidence type="ECO:0000313" key="3">
    <source>
        <dbReference type="Proteomes" id="UP000076154"/>
    </source>
</evidence>
<dbReference type="InParanoid" id="A0A369K0G8"/>
<accession>A0A369K0G8</accession>
<keyword evidence="3" id="KW-1185">Reference proteome</keyword>
<gene>
    <name evidence="2" type="ORF">Hypma_001443</name>
</gene>
<dbReference type="Proteomes" id="UP000076154">
    <property type="component" value="Unassembled WGS sequence"/>
</dbReference>
<name>A0A369K0G8_HYPMA</name>
<sequence length="158" mass="18220">MKRNILVGNFPGRQHLAFFYYHEGVARLLPFTPYLAEPQLVLPTDSHLFPTFEQCSFNLIVGRARRVELVPRVDHRMQDLSEYLFDHTSTPWQLPRKGPFHWSTHVPSEPVEYAFSVSVLISTLLRFHVTYRQLQPSSSPSLALQPSADAEQMEFPAP</sequence>